<accession>A0ABW0Q7A3</accession>
<evidence type="ECO:0000256" key="4">
    <source>
        <dbReference type="ARBA" id="ARBA00022519"/>
    </source>
</evidence>
<feature type="transmembrane region" description="Helical" evidence="8">
    <location>
        <begin position="236"/>
        <end position="257"/>
    </location>
</feature>
<evidence type="ECO:0000256" key="3">
    <source>
        <dbReference type="ARBA" id="ARBA00022475"/>
    </source>
</evidence>
<evidence type="ECO:0000256" key="8">
    <source>
        <dbReference type="RuleBase" id="RU363032"/>
    </source>
</evidence>
<feature type="transmembrane region" description="Helical" evidence="8">
    <location>
        <begin position="141"/>
        <end position="163"/>
    </location>
</feature>
<proteinExistence type="inferred from homology"/>
<comment type="subcellular location">
    <subcellularLocation>
        <location evidence="1">Cell inner membrane</location>
        <topology evidence="1">Multi-pass membrane protein</topology>
    </subcellularLocation>
    <subcellularLocation>
        <location evidence="8">Cell membrane</location>
        <topology evidence="8">Multi-pass membrane protein</topology>
    </subcellularLocation>
</comment>
<feature type="domain" description="ABC transmembrane type-1" evidence="9">
    <location>
        <begin position="69"/>
        <end position="256"/>
    </location>
</feature>
<gene>
    <name evidence="10" type="ORF">ACFPP7_01180</name>
</gene>
<evidence type="ECO:0000256" key="1">
    <source>
        <dbReference type="ARBA" id="ARBA00004429"/>
    </source>
</evidence>
<protein>
    <submittedName>
        <fullName evidence="10">ABC transporter permease</fullName>
    </submittedName>
</protein>
<keyword evidence="5 8" id="KW-0812">Transmembrane</keyword>
<comment type="caution">
    <text evidence="10">The sequence shown here is derived from an EMBL/GenBank/DDBJ whole genome shotgun (WGS) entry which is preliminary data.</text>
</comment>
<feature type="transmembrane region" description="Helical" evidence="8">
    <location>
        <begin position="12"/>
        <end position="38"/>
    </location>
</feature>
<dbReference type="Gene3D" id="1.10.3720.10">
    <property type="entry name" value="MetI-like"/>
    <property type="match status" value="1"/>
</dbReference>
<evidence type="ECO:0000256" key="7">
    <source>
        <dbReference type="ARBA" id="ARBA00023136"/>
    </source>
</evidence>
<dbReference type="InterPro" id="IPR000515">
    <property type="entry name" value="MetI-like"/>
</dbReference>
<evidence type="ECO:0000256" key="6">
    <source>
        <dbReference type="ARBA" id="ARBA00022989"/>
    </source>
</evidence>
<feature type="transmembrane region" description="Helical" evidence="8">
    <location>
        <begin position="114"/>
        <end position="135"/>
    </location>
</feature>
<reference evidence="11" key="1">
    <citation type="journal article" date="2019" name="Int. J. Syst. Evol. Microbiol.">
        <title>The Global Catalogue of Microorganisms (GCM) 10K type strain sequencing project: providing services to taxonomists for standard genome sequencing and annotation.</title>
        <authorList>
            <consortium name="The Broad Institute Genomics Platform"/>
            <consortium name="The Broad Institute Genome Sequencing Center for Infectious Disease"/>
            <person name="Wu L."/>
            <person name="Ma J."/>
        </authorList>
    </citation>
    <scope>NUCLEOTIDE SEQUENCE [LARGE SCALE GENOMIC DNA]</scope>
    <source>
        <strain evidence="11">CGMCC 4.7277</strain>
    </source>
</reference>
<evidence type="ECO:0000256" key="5">
    <source>
        <dbReference type="ARBA" id="ARBA00022692"/>
    </source>
</evidence>
<dbReference type="RefSeq" id="WP_068831759.1">
    <property type="nucleotide sequence ID" value="NZ_JBHSMX010000003.1"/>
</dbReference>
<dbReference type="PANTHER" id="PTHR43357">
    <property type="entry name" value="INNER MEMBRANE ABC TRANSPORTER PERMEASE PROTEIN YDCV"/>
    <property type="match status" value="1"/>
</dbReference>
<dbReference type="EMBL" id="JBHSMX010000003">
    <property type="protein sequence ID" value="MFC5519527.1"/>
    <property type="molecule type" value="Genomic_DNA"/>
</dbReference>
<dbReference type="Proteomes" id="UP001596084">
    <property type="component" value="Unassembled WGS sequence"/>
</dbReference>
<comment type="similarity">
    <text evidence="8">Belongs to the binding-protein-dependent transport system permease family.</text>
</comment>
<dbReference type="SUPFAM" id="SSF161098">
    <property type="entry name" value="MetI-like"/>
    <property type="match status" value="1"/>
</dbReference>
<name>A0ABW0Q7A3_9BURK</name>
<evidence type="ECO:0000256" key="2">
    <source>
        <dbReference type="ARBA" id="ARBA00022448"/>
    </source>
</evidence>
<evidence type="ECO:0000259" key="9">
    <source>
        <dbReference type="PROSITE" id="PS50928"/>
    </source>
</evidence>
<dbReference type="CDD" id="cd06261">
    <property type="entry name" value="TM_PBP2"/>
    <property type="match status" value="1"/>
</dbReference>
<keyword evidence="3" id="KW-1003">Cell membrane</keyword>
<sequence>MSAKPDTGRFARFLLGAAGALVLLFLCTPILIVVPMSFSDRSALQFPPQGFSLRWYEAFLSTPVWIEALLTSLKLALCSSVIALVLGSLAAYGLARSRLKGGAWLDANFMAPMIIPHIISAIALYFAFAALGLLGTFTGLVIGHALVATPYVISVVGVAVRALDVRIEQSARSLGATWPRVLASIVIPNVYPSLLVAWIFAFIVSFDEVVITYFLAGSYVTIPKKMFNDLSQQLDPTITAVATILIVGSVLLMLVVARLSGGALGGIAHGDKR</sequence>
<evidence type="ECO:0000313" key="11">
    <source>
        <dbReference type="Proteomes" id="UP001596084"/>
    </source>
</evidence>
<dbReference type="Pfam" id="PF00528">
    <property type="entry name" value="BPD_transp_1"/>
    <property type="match status" value="1"/>
</dbReference>
<keyword evidence="4" id="KW-0997">Cell inner membrane</keyword>
<keyword evidence="11" id="KW-1185">Reference proteome</keyword>
<feature type="transmembrane region" description="Helical" evidence="8">
    <location>
        <begin position="73"/>
        <end position="94"/>
    </location>
</feature>
<dbReference type="PANTHER" id="PTHR43357:SF4">
    <property type="entry name" value="INNER MEMBRANE ABC TRANSPORTER PERMEASE PROTEIN YDCV"/>
    <property type="match status" value="1"/>
</dbReference>
<organism evidence="10 11">
    <name type="scientific">Polaromonas jejuensis</name>
    <dbReference type="NCBI Taxonomy" id="457502"/>
    <lineage>
        <taxon>Bacteria</taxon>
        <taxon>Pseudomonadati</taxon>
        <taxon>Pseudomonadota</taxon>
        <taxon>Betaproteobacteria</taxon>
        <taxon>Burkholderiales</taxon>
        <taxon>Comamonadaceae</taxon>
        <taxon>Polaromonas</taxon>
    </lineage>
</organism>
<keyword evidence="6 8" id="KW-1133">Transmembrane helix</keyword>
<keyword evidence="7 8" id="KW-0472">Membrane</keyword>
<dbReference type="PROSITE" id="PS50928">
    <property type="entry name" value="ABC_TM1"/>
    <property type="match status" value="1"/>
</dbReference>
<evidence type="ECO:0000313" key="10">
    <source>
        <dbReference type="EMBL" id="MFC5519527.1"/>
    </source>
</evidence>
<dbReference type="InterPro" id="IPR035906">
    <property type="entry name" value="MetI-like_sf"/>
</dbReference>
<keyword evidence="2 8" id="KW-0813">Transport</keyword>